<dbReference type="AlphaFoldDB" id="A0A8J5GES4"/>
<evidence type="ECO:0000256" key="1">
    <source>
        <dbReference type="ARBA" id="ARBA00004123"/>
    </source>
</evidence>
<evidence type="ECO:0000256" key="2">
    <source>
        <dbReference type="ARBA" id="ARBA00022723"/>
    </source>
</evidence>
<feature type="domain" description="C2H2-type" evidence="9">
    <location>
        <begin position="45"/>
        <end position="72"/>
    </location>
</feature>
<dbReference type="EMBL" id="JACMSC010000010">
    <property type="protein sequence ID" value="KAG6504305.1"/>
    <property type="molecule type" value="Genomic_DNA"/>
</dbReference>
<dbReference type="GO" id="GO:0005634">
    <property type="term" value="C:nucleus"/>
    <property type="evidence" value="ECO:0007669"/>
    <property type="project" value="UniProtKB-SubCell"/>
</dbReference>
<keyword evidence="11" id="KW-1185">Reference proteome</keyword>
<sequence>MEGGLYYSNRTVSSPEEKEKLSVWDWAGGRATAADVSDCWPPRSYACTFCRREFKSAQALGGHMNVHRRDRALLRLQRPEAPTYSIVIPRQPPSEFPAGGGVFLVYPIGAGAVVAPALASPTSYLSSPVNAGVGMGSSESITLCDISVSEGGGEELDLELRLGR</sequence>
<comment type="subcellular location">
    <subcellularLocation>
        <location evidence="1">Nucleus</location>
    </subcellularLocation>
</comment>
<keyword evidence="7" id="KW-0539">Nucleus</keyword>
<keyword evidence="5" id="KW-0805">Transcription regulation</keyword>
<proteinExistence type="predicted"/>
<dbReference type="InterPro" id="IPR013087">
    <property type="entry name" value="Znf_C2H2_type"/>
</dbReference>
<reference evidence="10 11" key="1">
    <citation type="submission" date="2020-08" db="EMBL/GenBank/DDBJ databases">
        <title>Plant Genome Project.</title>
        <authorList>
            <person name="Zhang R.-G."/>
        </authorList>
    </citation>
    <scope>NUCLEOTIDE SEQUENCE [LARGE SCALE GENOMIC DNA]</scope>
    <source>
        <tissue evidence="10">Rhizome</tissue>
    </source>
</reference>
<comment type="caution">
    <text evidence="10">The sequence shown here is derived from an EMBL/GenBank/DDBJ whole genome shotgun (WGS) entry which is preliminary data.</text>
</comment>
<keyword evidence="2" id="KW-0479">Metal-binding</keyword>
<evidence type="ECO:0000313" key="11">
    <source>
        <dbReference type="Proteomes" id="UP000734854"/>
    </source>
</evidence>
<dbReference type="GO" id="GO:0008270">
    <property type="term" value="F:zinc ion binding"/>
    <property type="evidence" value="ECO:0007669"/>
    <property type="project" value="UniProtKB-KW"/>
</dbReference>
<dbReference type="InterPro" id="IPR052426">
    <property type="entry name" value="Plant_dev_regulator"/>
</dbReference>
<evidence type="ECO:0000256" key="7">
    <source>
        <dbReference type="ARBA" id="ARBA00023242"/>
    </source>
</evidence>
<dbReference type="OrthoDB" id="1708403at2759"/>
<evidence type="ECO:0000256" key="8">
    <source>
        <dbReference type="PROSITE-ProRule" id="PRU00042"/>
    </source>
</evidence>
<evidence type="ECO:0000256" key="6">
    <source>
        <dbReference type="ARBA" id="ARBA00023163"/>
    </source>
</evidence>
<dbReference type="PANTHER" id="PTHR45801">
    <property type="entry name" value="OS07G0101800 PROTEIN"/>
    <property type="match status" value="1"/>
</dbReference>
<dbReference type="PANTHER" id="PTHR45801:SF5">
    <property type="entry name" value="OS05G0286100 PROTEIN"/>
    <property type="match status" value="1"/>
</dbReference>
<keyword evidence="3 8" id="KW-0863">Zinc-finger</keyword>
<dbReference type="PROSITE" id="PS00028">
    <property type="entry name" value="ZINC_FINGER_C2H2_1"/>
    <property type="match status" value="1"/>
</dbReference>
<dbReference type="Proteomes" id="UP000734854">
    <property type="component" value="Unassembled WGS sequence"/>
</dbReference>
<evidence type="ECO:0000256" key="5">
    <source>
        <dbReference type="ARBA" id="ARBA00023015"/>
    </source>
</evidence>
<name>A0A8J5GES4_ZINOF</name>
<gene>
    <name evidence="10" type="ORF">ZIOFF_036636</name>
</gene>
<dbReference type="PROSITE" id="PS50157">
    <property type="entry name" value="ZINC_FINGER_C2H2_2"/>
    <property type="match status" value="1"/>
</dbReference>
<keyword evidence="4" id="KW-0862">Zinc</keyword>
<dbReference type="Pfam" id="PF13912">
    <property type="entry name" value="zf-C2H2_6"/>
    <property type="match status" value="1"/>
</dbReference>
<evidence type="ECO:0000259" key="9">
    <source>
        <dbReference type="PROSITE" id="PS50157"/>
    </source>
</evidence>
<accession>A0A8J5GES4</accession>
<organism evidence="10 11">
    <name type="scientific">Zingiber officinale</name>
    <name type="common">Ginger</name>
    <name type="synonym">Amomum zingiber</name>
    <dbReference type="NCBI Taxonomy" id="94328"/>
    <lineage>
        <taxon>Eukaryota</taxon>
        <taxon>Viridiplantae</taxon>
        <taxon>Streptophyta</taxon>
        <taxon>Embryophyta</taxon>
        <taxon>Tracheophyta</taxon>
        <taxon>Spermatophyta</taxon>
        <taxon>Magnoliopsida</taxon>
        <taxon>Liliopsida</taxon>
        <taxon>Zingiberales</taxon>
        <taxon>Zingiberaceae</taxon>
        <taxon>Zingiber</taxon>
    </lineage>
</organism>
<evidence type="ECO:0000313" key="10">
    <source>
        <dbReference type="EMBL" id="KAG6504305.1"/>
    </source>
</evidence>
<protein>
    <recommendedName>
        <fullName evidence="9">C2H2-type domain-containing protein</fullName>
    </recommendedName>
</protein>
<keyword evidence="6" id="KW-0804">Transcription</keyword>
<evidence type="ECO:0000256" key="3">
    <source>
        <dbReference type="ARBA" id="ARBA00022771"/>
    </source>
</evidence>
<evidence type="ECO:0000256" key="4">
    <source>
        <dbReference type="ARBA" id="ARBA00022833"/>
    </source>
</evidence>